<feature type="compositionally biased region" description="Basic and acidic residues" evidence="3">
    <location>
        <begin position="96"/>
        <end position="117"/>
    </location>
</feature>
<dbReference type="SMART" id="SM00360">
    <property type="entry name" value="RRM"/>
    <property type="match status" value="2"/>
</dbReference>
<evidence type="ECO:0000313" key="6">
    <source>
        <dbReference type="Proteomes" id="UP000612746"/>
    </source>
</evidence>
<dbReference type="AlphaFoldDB" id="A0A8H7PSP5"/>
<dbReference type="PROSITE" id="PS50102">
    <property type="entry name" value="RRM"/>
    <property type="match status" value="2"/>
</dbReference>
<protein>
    <recommendedName>
        <fullName evidence="4">RRM domain-containing protein</fullName>
    </recommendedName>
</protein>
<comment type="caution">
    <text evidence="5">The sequence shown here is derived from an EMBL/GenBank/DDBJ whole genome shotgun (WGS) entry which is preliminary data.</text>
</comment>
<accession>A0A8H7PSP5</accession>
<dbReference type="Proteomes" id="UP000612746">
    <property type="component" value="Unassembled WGS sequence"/>
</dbReference>
<evidence type="ECO:0000256" key="2">
    <source>
        <dbReference type="PROSITE-ProRule" id="PRU00176"/>
    </source>
</evidence>
<dbReference type="InterPro" id="IPR000504">
    <property type="entry name" value="RRM_dom"/>
</dbReference>
<proteinExistence type="predicted"/>
<dbReference type="EMBL" id="JAEPRA010000011">
    <property type="protein sequence ID" value="KAG2178546.1"/>
    <property type="molecule type" value="Genomic_DNA"/>
</dbReference>
<dbReference type="Pfam" id="PF00076">
    <property type="entry name" value="RRM_1"/>
    <property type="match status" value="2"/>
</dbReference>
<feature type="domain" description="RRM" evidence="4">
    <location>
        <begin position="119"/>
        <end position="197"/>
    </location>
</feature>
<feature type="region of interest" description="Disordered" evidence="3">
    <location>
        <begin position="197"/>
        <end position="233"/>
    </location>
</feature>
<reference evidence="5" key="1">
    <citation type="submission" date="2020-12" db="EMBL/GenBank/DDBJ databases">
        <title>Metabolic potential, ecology and presence of endohyphal bacteria is reflected in genomic diversity of Mucoromycotina.</title>
        <authorList>
            <person name="Muszewska A."/>
            <person name="Okrasinska A."/>
            <person name="Steczkiewicz K."/>
            <person name="Drgas O."/>
            <person name="Orlowska M."/>
            <person name="Perlinska-Lenart U."/>
            <person name="Aleksandrzak-Piekarczyk T."/>
            <person name="Szatraj K."/>
            <person name="Zielenkiewicz U."/>
            <person name="Pilsyk S."/>
            <person name="Malc E."/>
            <person name="Mieczkowski P."/>
            <person name="Kruszewska J.S."/>
            <person name="Biernat P."/>
            <person name="Pawlowska J."/>
        </authorList>
    </citation>
    <scope>NUCLEOTIDE SEQUENCE</scope>
    <source>
        <strain evidence="5">WA0000051536</strain>
    </source>
</reference>
<evidence type="ECO:0000313" key="5">
    <source>
        <dbReference type="EMBL" id="KAG2178546.1"/>
    </source>
</evidence>
<dbReference type="Gene3D" id="3.30.70.330">
    <property type="match status" value="2"/>
</dbReference>
<name>A0A8H7PSP5_9FUNG</name>
<sequence>MSKDDDSFDVMEAFSSAPVPEELTMQDQRKKRKAEKAKAKAQDKLEKNRENREKKKKKKDKMKKRKRGEDVSDDSDAEDEEGSEKEDGAADDVEGGEAKEKPAKKAKTEKPAKESKKAPGVWIGNLSFSTTEADLKAYFSKCGEITRIKCPPGRNARQSNQGFAFIDFATEEAVAAAVAKSESDLNGRNLLIKDSKNFEKTGRPKREPAEGEAVADGGKAGDRIAKKQKNPPSPTVFVGNLSFNTTRDAIQKQFEPCGRIRKVRLATFQDTGKCKGFAYIDFFDVDSATKALRAPDKHTLDNRKIRLEYASEEATKKATPWVYRQERKEAEAATEETQAAPAQEERPAVTTNEKAKEERIAKKLERESKRKDGPNREGRSTATSGAILANVQRQKVTAQPFQGTKITFD</sequence>
<dbReference type="InterPro" id="IPR012677">
    <property type="entry name" value="Nucleotide-bd_a/b_plait_sf"/>
</dbReference>
<feature type="compositionally biased region" description="Polar residues" evidence="3">
    <location>
        <begin position="391"/>
        <end position="409"/>
    </location>
</feature>
<gene>
    <name evidence="5" type="ORF">INT44_001699</name>
</gene>
<dbReference type="OrthoDB" id="439808at2759"/>
<feature type="compositionally biased region" description="Basic and acidic residues" evidence="3">
    <location>
        <begin position="36"/>
        <end position="53"/>
    </location>
</feature>
<feature type="compositionally biased region" description="Basic and acidic residues" evidence="3">
    <location>
        <begin position="197"/>
        <end position="209"/>
    </location>
</feature>
<dbReference type="GO" id="GO:0005730">
    <property type="term" value="C:nucleolus"/>
    <property type="evidence" value="ECO:0007669"/>
    <property type="project" value="TreeGrafter"/>
</dbReference>
<feature type="region of interest" description="Disordered" evidence="3">
    <location>
        <begin position="320"/>
        <end position="409"/>
    </location>
</feature>
<dbReference type="PANTHER" id="PTHR23236:SF95">
    <property type="entry name" value="NUCLEOLAR PROTEIN 13"/>
    <property type="match status" value="1"/>
</dbReference>
<feature type="compositionally biased region" description="Basic and acidic residues" evidence="3">
    <location>
        <begin position="343"/>
        <end position="379"/>
    </location>
</feature>
<feature type="compositionally biased region" description="Basic residues" evidence="3">
    <location>
        <begin position="54"/>
        <end position="66"/>
    </location>
</feature>
<evidence type="ECO:0000256" key="1">
    <source>
        <dbReference type="ARBA" id="ARBA00022884"/>
    </source>
</evidence>
<evidence type="ECO:0000259" key="4">
    <source>
        <dbReference type="PROSITE" id="PS50102"/>
    </source>
</evidence>
<evidence type="ECO:0000256" key="3">
    <source>
        <dbReference type="SAM" id="MobiDB-lite"/>
    </source>
</evidence>
<feature type="region of interest" description="Disordered" evidence="3">
    <location>
        <begin position="1"/>
        <end position="121"/>
    </location>
</feature>
<dbReference type="GO" id="GO:0003723">
    <property type="term" value="F:RNA binding"/>
    <property type="evidence" value="ECO:0007669"/>
    <property type="project" value="UniProtKB-UniRule"/>
</dbReference>
<feature type="domain" description="RRM" evidence="4">
    <location>
        <begin position="234"/>
        <end position="312"/>
    </location>
</feature>
<dbReference type="InterPro" id="IPR035979">
    <property type="entry name" value="RBD_domain_sf"/>
</dbReference>
<dbReference type="PANTHER" id="PTHR23236">
    <property type="entry name" value="EUKARYOTIC TRANSLATION INITIATION FACTOR 4B/4H"/>
    <property type="match status" value="1"/>
</dbReference>
<feature type="compositionally biased region" description="Acidic residues" evidence="3">
    <location>
        <begin position="71"/>
        <end position="95"/>
    </location>
</feature>
<organism evidence="5 6">
    <name type="scientific">Umbelopsis vinacea</name>
    <dbReference type="NCBI Taxonomy" id="44442"/>
    <lineage>
        <taxon>Eukaryota</taxon>
        <taxon>Fungi</taxon>
        <taxon>Fungi incertae sedis</taxon>
        <taxon>Mucoromycota</taxon>
        <taxon>Mucoromycotina</taxon>
        <taxon>Umbelopsidomycetes</taxon>
        <taxon>Umbelopsidales</taxon>
        <taxon>Umbelopsidaceae</taxon>
        <taxon>Umbelopsis</taxon>
    </lineage>
</organism>
<keyword evidence="1 2" id="KW-0694">RNA-binding</keyword>
<keyword evidence="6" id="KW-1185">Reference proteome</keyword>
<dbReference type="SUPFAM" id="SSF54928">
    <property type="entry name" value="RNA-binding domain, RBD"/>
    <property type="match status" value="2"/>
</dbReference>